<keyword evidence="6" id="KW-1185">Reference proteome</keyword>
<dbReference type="Pfam" id="PF12833">
    <property type="entry name" value="HTH_18"/>
    <property type="match status" value="1"/>
</dbReference>
<protein>
    <submittedName>
        <fullName evidence="5">AraC family transcriptional regulator</fullName>
    </submittedName>
</protein>
<dbReference type="Gene3D" id="1.10.10.60">
    <property type="entry name" value="Homeodomain-like"/>
    <property type="match status" value="2"/>
</dbReference>
<dbReference type="SUPFAM" id="SSF46689">
    <property type="entry name" value="Homeodomain-like"/>
    <property type="match status" value="2"/>
</dbReference>
<sequence>MLKTIHISIKGTILLKICTNNIIKKWYTSCLNFMLSLIYLRNNCNIMLQEGKILLQDNSTKYLNSFGLHFLNSPKNAPYQLKSIGWELRQSKSYSWDGMKRQDDNEHCIFQYTLSGCGEIRIKDKIYSLKKGDAFLVKIPDDHHYYLPESSEKWEFIYIHLYGEGSINECNSLLTSYGNILKFSSNSSVITYLWKIYWEAVNQNIKDGYQTSSFAYNFIMELYRSKQNLEDNTSRKHTENIDKVIGFIEDNYSKELTLDQLADAAQMSKFHFNRTFNTLIGTTPWNYLTKIRLEKAVELMLREDSSIDIISKKVGFSGENYFSKVFRKYLGTSPGRFREEHFKASNYSLKL</sequence>
<accession>A0A3R5UI57</accession>
<keyword evidence="1" id="KW-0805">Transcription regulation</keyword>
<dbReference type="GO" id="GO:0043565">
    <property type="term" value="F:sequence-specific DNA binding"/>
    <property type="evidence" value="ECO:0007669"/>
    <property type="project" value="InterPro"/>
</dbReference>
<dbReference type="AlphaFoldDB" id="A0A3R5UI57"/>
<evidence type="ECO:0000256" key="1">
    <source>
        <dbReference type="ARBA" id="ARBA00023015"/>
    </source>
</evidence>
<dbReference type="InterPro" id="IPR037923">
    <property type="entry name" value="HTH-like"/>
</dbReference>
<keyword evidence="3" id="KW-0804">Transcription</keyword>
<dbReference type="EMBL" id="CP025746">
    <property type="protein sequence ID" value="QAA34364.1"/>
    <property type="molecule type" value="Genomic_DNA"/>
</dbReference>
<evidence type="ECO:0000256" key="2">
    <source>
        <dbReference type="ARBA" id="ARBA00023125"/>
    </source>
</evidence>
<dbReference type="InterPro" id="IPR020449">
    <property type="entry name" value="Tscrpt_reg_AraC-type_HTH"/>
</dbReference>
<evidence type="ECO:0000259" key="4">
    <source>
        <dbReference type="PROSITE" id="PS01124"/>
    </source>
</evidence>
<dbReference type="OrthoDB" id="9813413at2"/>
<dbReference type="GO" id="GO:0003700">
    <property type="term" value="F:DNA-binding transcription factor activity"/>
    <property type="evidence" value="ECO:0007669"/>
    <property type="project" value="InterPro"/>
</dbReference>
<evidence type="ECO:0000313" key="5">
    <source>
        <dbReference type="EMBL" id="QAA34364.1"/>
    </source>
</evidence>
<keyword evidence="2" id="KW-0238">DNA-binding</keyword>
<dbReference type="PROSITE" id="PS01124">
    <property type="entry name" value="HTH_ARAC_FAMILY_2"/>
    <property type="match status" value="1"/>
</dbReference>
<organism evidence="5 6">
    <name type="scientific">Clostridium manihotivorum</name>
    <dbReference type="NCBI Taxonomy" id="2320868"/>
    <lineage>
        <taxon>Bacteria</taxon>
        <taxon>Bacillati</taxon>
        <taxon>Bacillota</taxon>
        <taxon>Clostridia</taxon>
        <taxon>Eubacteriales</taxon>
        <taxon>Clostridiaceae</taxon>
        <taxon>Clostridium</taxon>
    </lineage>
</organism>
<dbReference type="SUPFAM" id="SSF51215">
    <property type="entry name" value="Regulatory protein AraC"/>
    <property type="match status" value="1"/>
</dbReference>
<dbReference type="Pfam" id="PF02311">
    <property type="entry name" value="AraC_binding"/>
    <property type="match status" value="1"/>
</dbReference>
<dbReference type="SMART" id="SM00342">
    <property type="entry name" value="HTH_ARAC"/>
    <property type="match status" value="1"/>
</dbReference>
<reference evidence="5 6" key="1">
    <citation type="submission" date="2018-01" db="EMBL/GenBank/DDBJ databases">
        <title>Genome Sequencing and Assembly of Anaerobacter polyendosporus strain CT4.</title>
        <authorList>
            <person name="Tachaapaikoon C."/>
            <person name="Sutheeworapong S."/>
            <person name="Jenjaroenpun P."/>
            <person name="Wongsurawat T."/>
            <person name="Nookeaw I."/>
            <person name="Cheawchanlertfa P."/>
            <person name="Kosugi A."/>
            <person name="Cheevadhanarak S."/>
            <person name="Ratanakhanokchai K."/>
        </authorList>
    </citation>
    <scope>NUCLEOTIDE SEQUENCE [LARGE SCALE GENOMIC DNA]</scope>
    <source>
        <strain evidence="5 6">CT4</strain>
    </source>
</reference>
<dbReference type="InterPro" id="IPR009057">
    <property type="entry name" value="Homeodomain-like_sf"/>
</dbReference>
<dbReference type="Gene3D" id="2.60.120.280">
    <property type="entry name" value="Regulatory protein AraC"/>
    <property type="match status" value="1"/>
</dbReference>
<dbReference type="PRINTS" id="PR00032">
    <property type="entry name" value="HTHARAC"/>
</dbReference>
<feature type="domain" description="HTH araC/xylS-type" evidence="4">
    <location>
        <begin position="242"/>
        <end position="340"/>
    </location>
</feature>
<gene>
    <name evidence="5" type="ORF">C1I91_23490</name>
</gene>
<dbReference type="InterPro" id="IPR003313">
    <property type="entry name" value="AraC-bd"/>
</dbReference>
<dbReference type="Proteomes" id="UP000286268">
    <property type="component" value="Chromosome"/>
</dbReference>
<dbReference type="KEGG" id="cmah:C1I91_23490"/>
<dbReference type="PANTHER" id="PTHR43280">
    <property type="entry name" value="ARAC-FAMILY TRANSCRIPTIONAL REGULATOR"/>
    <property type="match status" value="1"/>
</dbReference>
<evidence type="ECO:0000313" key="6">
    <source>
        <dbReference type="Proteomes" id="UP000286268"/>
    </source>
</evidence>
<evidence type="ECO:0000256" key="3">
    <source>
        <dbReference type="ARBA" id="ARBA00023163"/>
    </source>
</evidence>
<name>A0A3R5UI57_9CLOT</name>
<dbReference type="InterPro" id="IPR018060">
    <property type="entry name" value="HTH_AraC"/>
</dbReference>
<dbReference type="PANTHER" id="PTHR43280:SF28">
    <property type="entry name" value="HTH-TYPE TRANSCRIPTIONAL ACTIVATOR RHAS"/>
    <property type="match status" value="1"/>
</dbReference>
<proteinExistence type="predicted"/>